<reference evidence="1 2" key="1">
    <citation type="submission" date="2019-07" db="EMBL/GenBank/DDBJ databases">
        <title>Whole genome shotgun sequence of Chryseobacterium lathyri NBRC 105250.</title>
        <authorList>
            <person name="Hosoyama A."/>
            <person name="Uohara A."/>
            <person name="Ohji S."/>
            <person name="Ichikawa N."/>
        </authorList>
    </citation>
    <scope>NUCLEOTIDE SEQUENCE [LARGE SCALE GENOMIC DNA]</scope>
    <source>
        <strain evidence="1 2">NBRC 105250</strain>
    </source>
</reference>
<accession>A0A511YBB9</accession>
<dbReference type="AlphaFoldDB" id="A0A511YBB9"/>
<comment type="caution">
    <text evidence="1">The sequence shown here is derived from an EMBL/GenBank/DDBJ whole genome shotgun (WGS) entry which is preliminary data.</text>
</comment>
<evidence type="ECO:0000313" key="2">
    <source>
        <dbReference type="Proteomes" id="UP000321150"/>
    </source>
</evidence>
<dbReference type="EMBL" id="BJYI01000007">
    <property type="protein sequence ID" value="GEN72485.1"/>
    <property type="molecule type" value="Genomic_DNA"/>
</dbReference>
<sequence length="111" mass="13280">MEHIIITFHKIQMENNIEIEKEDLKKILFILIDKLESSNSNKFSLEKDLYWNIPDENLYNVYQKPEDFTIGSIKEDWEFLQKVLRKEREAIGYDFNKISNILKLIGQSSII</sequence>
<proteinExistence type="predicted"/>
<name>A0A511YBB9_9FLAO</name>
<dbReference type="Proteomes" id="UP000321150">
    <property type="component" value="Unassembled WGS sequence"/>
</dbReference>
<protein>
    <submittedName>
        <fullName evidence="1">Uncharacterized protein</fullName>
    </submittedName>
</protein>
<organism evidence="1 2">
    <name type="scientific">Chryseobacterium lathyri</name>
    <dbReference type="NCBI Taxonomy" id="395933"/>
    <lineage>
        <taxon>Bacteria</taxon>
        <taxon>Pseudomonadati</taxon>
        <taxon>Bacteroidota</taxon>
        <taxon>Flavobacteriia</taxon>
        <taxon>Flavobacteriales</taxon>
        <taxon>Weeksellaceae</taxon>
        <taxon>Chryseobacterium group</taxon>
        <taxon>Chryseobacterium</taxon>
    </lineage>
</organism>
<gene>
    <name evidence="1" type="ORF">CLA01_25570</name>
</gene>
<evidence type="ECO:0000313" key="1">
    <source>
        <dbReference type="EMBL" id="GEN72485.1"/>
    </source>
</evidence>